<evidence type="ECO:0000313" key="1">
    <source>
        <dbReference type="EMBL" id="RYU96242.1"/>
    </source>
</evidence>
<gene>
    <name evidence="1" type="ORF">EWM59_08515</name>
</gene>
<dbReference type="OrthoDB" id="9984484at2"/>
<evidence type="ECO:0000313" key="2">
    <source>
        <dbReference type="Proteomes" id="UP000293162"/>
    </source>
</evidence>
<sequence length="66" mass="7711">MEKSHTSTEKQSLMTQAMEIIESMSNQRIFLIGKPMTNLFNHLICGYTDENYSELLKKKINNEKND</sequence>
<dbReference type="EMBL" id="SEWF01000009">
    <property type="protein sequence ID" value="RYU96242.1"/>
    <property type="molecule type" value="Genomic_DNA"/>
</dbReference>
<keyword evidence="2" id="KW-1185">Reference proteome</keyword>
<dbReference type="RefSeq" id="WP_130020533.1">
    <property type="nucleotide sequence ID" value="NZ_SEWF01000009.1"/>
</dbReference>
<accession>A0A4Q5M1Y5</accession>
<reference evidence="1 2" key="1">
    <citation type="submission" date="2019-02" db="EMBL/GenBank/DDBJ databases">
        <title>Bacterial novel species Emticicia sp. 17J42-9 isolated from soil.</title>
        <authorList>
            <person name="Jung H.-Y."/>
        </authorList>
    </citation>
    <scope>NUCLEOTIDE SEQUENCE [LARGE SCALE GENOMIC DNA]</scope>
    <source>
        <strain evidence="1 2">17J42-9</strain>
    </source>
</reference>
<dbReference type="Proteomes" id="UP000293162">
    <property type="component" value="Unassembled WGS sequence"/>
</dbReference>
<dbReference type="AlphaFoldDB" id="A0A4Q5M1Y5"/>
<protein>
    <submittedName>
        <fullName evidence="1">Uncharacterized protein</fullName>
    </submittedName>
</protein>
<comment type="caution">
    <text evidence="1">The sequence shown here is derived from an EMBL/GenBank/DDBJ whole genome shotgun (WGS) entry which is preliminary data.</text>
</comment>
<proteinExistence type="predicted"/>
<name>A0A4Q5M1Y5_9BACT</name>
<organism evidence="1 2">
    <name type="scientific">Emticicia agri</name>
    <dbReference type="NCBI Taxonomy" id="2492393"/>
    <lineage>
        <taxon>Bacteria</taxon>
        <taxon>Pseudomonadati</taxon>
        <taxon>Bacteroidota</taxon>
        <taxon>Cytophagia</taxon>
        <taxon>Cytophagales</taxon>
        <taxon>Leadbetterellaceae</taxon>
        <taxon>Emticicia</taxon>
    </lineage>
</organism>